<dbReference type="AlphaFoldDB" id="E6VDJ1"/>
<dbReference type="Gene3D" id="3.40.630.30">
    <property type="match status" value="1"/>
</dbReference>
<gene>
    <name evidence="4" type="ordered locus">Rpdx1_2334</name>
</gene>
<evidence type="ECO:0000313" key="5">
    <source>
        <dbReference type="Proteomes" id="UP000001402"/>
    </source>
</evidence>
<dbReference type="PROSITE" id="PS51186">
    <property type="entry name" value="GNAT"/>
    <property type="match status" value="1"/>
</dbReference>
<evidence type="ECO:0000256" key="2">
    <source>
        <dbReference type="ARBA" id="ARBA00023315"/>
    </source>
</evidence>
<dbReference type="BioCyc" id="RPAL652103:RPDX1_RS11435-MONOMER"/>
<protein>
    <submittedName>
        <fullName evidence="4">GCN5-related N-acetyltransferase</fullName>
    </submittedName>
</protein>
<proteinExistence type="predicted"/>
<dbReference type="CDD" id="cd04301">
    <property type="entry name" value="NAT_SF"/>
    <property type="match status" value="1"/>
</dbReference>
<keyword evidence="2" id="KW-0012">Acyltransferase</keyword>
<dbReference type="InterPro" id="IPR050832">
    <property type="entry name" value="Bact_Acetyltransf"/>
</dbReference>
<dbReference type="PANTHER" id="PTHR43877">
    <property type="entry name" value="AMINOALKYLPHOSPHONATE N-ACETYLTRANSFERASE-RELATED-RELATED"/>
    <property type="match status" value="1"/>
</dbReference>
<feature type="domain" description="N-acetyltransferase" evidence="3">
    <location>
        <begin position="15"/>
        <end position="190"/>
    </location>
</feature>
<keyword evidence="1 4" id="KW-0808">Transferase</keyword>
<sequence length="190" mass="20407">MSSIAAHVRLPTPGLAIRPAQAADDVFCRCLSDATLRAMFASMGLPEPLLATLLAQQFEAQRIGYRRSFPAAEYFVITEREVAVGRVVVTIDPAEAGLCDGSDVDGEAAARSWGNRALRIVDIALLPAAQGRGIGREVIAGLVRAAEAIGLRRLTLSVQSSNGRARSLYLRLGFIETEGEGYLHMTRRLG</sequence>
<dbReference type="eggNOG" id="COG0456">
    <property type="taxonomic scope" value="Bacteria"/>
</dbReference>
<dbReference type="PANTHER" id="PTHR43877:SF2">
    <property type="entry name" value="AMINOALKYLPHOSPHONATE N-ACETYLTRANSFERASE-RELATED"/>
    <property type="match status" value="1"/>
</dbReference>
<evidence type="ECO:0000259" key="3">
    <source>
        <dbReference type="PROSITE" id="PS51186"/>
    </source>
</evidence>
<evidence type="ECO:0000256" key="1">
    <source>
        <dbReference type="ARBA" id="ARBA00022679"/>
    </source>
</evidence>
<dbReference type="EMBL" id="CP002418">
    <property type="protein sequence ID" value="ADU43925.1"/>
    <property type="molecule type" value="Genomic_DNA"/>
</dbReference>
<reference evidence="4" key="1">
    <citation type="submission" date="2010-12" db="EMBL/GenBank/DDBJ databases">
        <title>Complete sequence of Rhodopseudomonas palustris DX-1.</title>
        <authorList>
            <consortium name="US DOE Joint Genome Institute"/>
            <person name="Lucas S."/>
            <person name="Copeland A."/>
            <person name="Lapidus A."/>
            <person name="Cheng J.-F."/>
            <person name="Goodwin L."/>
            <person name="Pitluck S."/>
            <person name="Misra M."/>
            <person name="Chertkov O."/>
            <person name="Detter J.C."/>
            <person name="Han C."/>
            <person name="Tapia R."/>
            <person name="Land M."/>
            <person name="Hauser L."/>
            <person name="Kyrpides N."/>
            <person name="Ivanova N."/>
            <person name="Ovchinnikova G."/>
            <person name="Logan B."/>
            <person name="Oda Y."/>
            <person name="Harwood C."/>
            <person name="Woyke T."/>
        </authorList>
    </citation>
    <scope>NUCLEOTIDE SEQUENCE [LARGE SCALE GENOMIC DNA]</scope>
    <source>
        <strain evidence="4">DX-1</strain>
    </source>
</reference>
<dbReference type="OrthoDB" id="7585366at2"/>
<name>E6VDJ1_RHOPX</name>
<dbReference type="InterPro" id="IPR000182">
    <property type="entry name" value="GNAT_dom"/>
</dbReference>
<dbReference type="STRING" id="652103.Rpdx1_2334"/>
<organism evidence="4 5">
    <name type="scientific">Rhodopseudomonas palustris (strain DX-1)</name>
    <dbReference type="NCBI Taxonomy" id="652103"/>
    <lineage>
        <taxon>Bacteria</taxon>
        <taxon>Pseudomonadati</taxon>
        <taxon>Pseudomonadota</taxon>
        <taxon>Alphaproteobacteria</taxon>
        <taxon>Hyphomicrobiales</taxon>
        <taxon>Nitrobacteraceae</taxon>
        <taxon>Rhodopseudomonas</taxon>
    </lineage>
</organism>
<dbReference type="InterPro" id="IPR016181">
    <property type="entry name" value="Acyl_CoA_acyltransferase"/>
</dbReference>
<dbReference type="Pfam" id="PF00583">
    <property type="entry name" value="Acetyltransf_1"/>
    <property type="match status" value="1"/>
</dbReference>
<dbReference type="GO" id="GO:0016747">
    <property type="term" value="F:acyltransferase activity, transferring groups other than amino-acyl groups"/>
    <property type="evidence" value="ECO:0007669"/>
    <property type="project" value="InterPro"/>
</dbReference>
<dbReference type="HOGENOM" id="CLU_013985_22_0_5"/>
<dbReference type="KEGG" id="rpx:Rpdx1_2334"/>
<accession>E6VDJ1</accession>
<dbReference type="SUPFAM" id="SSF55729">
    <property type="entry name" value="Acyl-CoA N-acyltransferases (Nat)"/>
    <property type="match status" value="1"/>
</dbReference>
<dbReference type="Proteomes" id="UP000001402">
    <property type="component" value="Chromosome"/>
</dbReference>
<evidence type="ECO:0000313" key="4">
    <source>
        <dbReference type="EMBL" id="ADU43925.1"/>
    </source>
</evidence>